<protein>
    <submittedName>
        <fullName evidence="1">Uncharacterized protein</fullName>
    </submittedName>
</protein>
<evidence type="ECO:0000313" key="2">
    <source>
        <dbReference type="Proteomes" id="UP000290289"/>
    </source>
</evidence>
<keyword evidence="2" id="KW-1185">Reference proteome</keyword>
<reference evidence="1 2" key="1">
    <citation type="submission" date="2018-10" db="EMBL/GenBank/DDBJ databases">
        <title>A high-quality apple genome assembly.</title>
        <authorList>
            <person name="Hu J."/>
        </authorList>
    </citation>
    <scope>NUCLEOTIDE SEQUENCE [LARGE SCALE GENOMIC DNA]</scope>
    <source>
        <strain evidence="2">cv. HFTH1</strain>
        <tissue evidence="1">Young leaf</tissue>
    </source>
</reference>
<dbReference type="Proteomes" id="UP000290289">
    <property type="component" value="Chromosome 13"/>
</dbReference>
<dbReference type="EMBL" id="RDQH01000339">
    <property type="protein sequence ID" value="RXH78718.1"/>
    <property type="molecule type" value="Genomic_DNA"/>
</dbReference>
<dbReference type="AlphaFoldDB" id="A0A498I4Q0"/>
<gene>
    <name evidence="1" type="ORF">DVH24_002236</name>
</gene>
<evidence type="ECO:0000313" key="1">
    <source>
        <dbReference type="EMBL" id="RXH78718.1"/>
    </source>
</evidence>
<name>A0A498I4Q0_MALDO</name>
<organism evidence="1 2">
    <name type="scientific">Malus domestica</name>
    <name type="common">Apple</name>
    <name type="synonym">Pyrus malus</name>
    <dbReference type="NCBI Taxonomy" id="3750"/>
    <lineage>
        <taxon>Eukaryota</taxon>
        <taxon>Viridiplantae</taxon>
        <taxon>Streptophyta</taxon>
        <taxon>Embryophyta</taxon>
        <taxon>Tracheophyta</taxon>
        <taxon>Spermatophyta</taxon>
        <taxon>Magnoliopsida</taxon>
        <taxon>eudicotyledons</taxon>
        <taxon>Gunneridae</taxon>
        <taxon>Pentapetalae</taxon>
        <taxon>rosids</taxon>
        <taxon>fabids</taxon>
        <taxon>Rosales</taxon>
        <taxon>Rosaceae</taxon>
        <taxon>Amygdaloideae</taxon>
        <taxon>Maleae</taxon>
        <taxon>Malus</taxon>
    </lineage>
</organism>
<comment type="caution">
    <text evidence="1">The sequence shown here is derived from an EMBL/GenBank/DDBJ whole genome shotgun (WGS) entry which is preliminary data.</text>
</comment>
<sequence>MNSQASGRAGSDRIAVPPSPYSKAISEVLATQLDDHACSARHLSSSTSSTHSGERFWFQQLVISLRVNSYSSRRSPYPMETLPRWSLYNQVWDDVLKIRAPESTRISKLDDIEDVVTYLGNLIIQATSRIIDQSPNMLTQELVLKARHGKPRRTQDLPLARFSRRRSFPGVNHIWRKA</sequence>
<proteinExistence type="predicted"/>
<accession>A0A498I4Q0</accession>